<keyword evidence="5" id="KW-0808">Transferase</keyword>
<dbReference type="SUPFAM" id="SSF55785">
    <property type="entry name" value="PYP-like sensor domain (PAS domain)"/>
    <property type="match status" value="1"/>
</dbReference>
<comment type="catalytic activity">
    <reaction evidence="1">
        <text>ATP + protein L-histidine = ADP + protein N-phospho-L-histidine.</text>
        <dbReference type="EC" id="2.7.13.3"/>
    </reaction>
</comment>
<dbReference type="InterPro" id="IPR005467">
    <property type="entry name" value="His_kinase_dom"/>
</dbReference>
<dbReference type="Gene3D" id="3.30.450.20">
    <property type="entry name" value="PAS domain"/>
    <property type="match status" value="1"/>
</dbReference>
<evidence type="ECO:0000256" key="4">
    <source>
        <dbReference type="ARBA" id="ARBA00022553"/>
    </source>
</evidence>
<comment type="subcellular location">
    <subcellularLocation>
        <location evidence="2">Membrane</location>
    </subcellularLocation>
</comment>
<dbReference type="AlphaFoldDB" id="A0A512DR05"/>
<dbReference type="RefSeq" id="WP_052831123.1">
    <property type="nucleotide sequence ID" value="NZ_BJYZ01000013.1"/>
</dbReference>
<dbReference type="SMART" id="SM00091">
    <property type="entry name" value="PAS"/>
    <property type="match status" value="1"/>
</dbReference>
<evidence type="ECO:0000256" key="2">
    <source>
        <dbReference type="ARBA" id="ARBA00004370"/>
    </source>
</evidence>
<dbReference type="GO" id="GO:0005524">
    <property type="term" value="F:ATP binding"/>
    <property type="evidence" value="ECO:0007669"/>
    <property type="project" value="UniProtKB-KW"/>
</dbReference>
<gene>
    <name evidence="14" type="ORF">SAE02_30470</name>
</gene>
<dbReference type="GO" id="GO:0000155">
    <property type="term" value="F:phosphorelay sensor kinase activity"/>
    <property type="evidence" value="ECO:0007669"/>
    <property type="project" value="InterPro"/>
</dbReference>
<dbReference type="FunFam" id="1.10.287.130:FF:000038">
    <property type="entry name" value="Sensory transduction histidine kinase"/>
    <property type="match status" value="1"/>
</dbReference>
<reference evidence="14 15" key="1">
    <citation type="submission" date="2019-07" db="EMBL/GenBank/DDBJ databases">
        <title>Whole genome shotgun sequence of Skermanella aerolata NBRC 106429.</title>
        <authorList>
            <person name="Hosoyama A."/>
            <person name="Uohara A."/>
            <person name="Ohji S."/>
            <person name="Ichikawa N."/>
        </authorList>
    </citation>
    <scope>NUCLEOTIDE SEQUENCE [LARGE SCALE GENOMIC DNA]</scope>
    <source>
        <strain evidence="14 15">NBRC 106429</strain>
    </source>
</reference>
<dbReference type="PANTHER" id="PTHR43047:SF72">
    <property type="entry name" value="OSMOSENSING HISTIDINE PROTEIN KINASE SLN1"/>
    <property type="match status" value="1"/>
</dbReference>
<evidence type="ECO:0000259" key="12">
    <source>
        <dbReference type="PROSITE" id="PS50112"/>
    </source>
</evidence>
<evidence type="ECO:0000256" key="5">
    <source>
        <dbReference type="ARBA" id="ARBA00022679"/>
    </source>
</evidence>
<dbReference type="PROSITE" id="PS50113">
    <property type="entry name" value="PAC"/>
    <property type="match status" value="1"/>
</dbReference>
<dbReference type="NCBIfam" id="TIGR00229">
    <property type="entry name" value="sensory_box"/>
    <property type="match status" value="1"/>
</dbReference>
<evidence type="ECO:0000256" key="6">
    <source>
        <dbReference type="ARBA" id="ARBA00022741"/>
    </source>
</evidence>
<dbReference type="Pfam" id="PF00512">
    <property type="entry name" value="HisKA"/>
    <property type="match status" value="1"/>
</dbReference>
<feature type="domain" description="Histidine kinase" evidence="11">
    <location>
        <begin position="275"/>
        <end position="496"/>
    </location>
</feature>
<keyword evidence="8" id="KW-0067">ATP-binding</keyword>
<dbReference type="SUPFAM" id="SSF55874">
    <property type="entry name" value="ATPase domain of HSP90 chaperone/DNA topoisomerase II/histidine kinase"/>
    <property type="match status" value="1"/>
</dbReference>
<dbReference type="CDD" id="cd00082">
    <property type="entry name" value="HisKA"/>
    <property type="match status" value="1"/>
</dbReference>
<dbReference type="InterPro" id="IPR000700">
    <property type="entry name" value="PAS-assoc_C"/>
</dbReference>
<keyword evidence="10" id="KW-0472">Membrane</keyword>
<dbReference type="InterPro" id="IPR003594">
    <property type="entry name" value="HATPase_dom"/>
</dbReference>
<dbReference type="Pfam" id="PF02518">
    <property type="entry name" value="HATPase_c"/>
    <property type="match status" value="1"/>
</dbReference>
<proteinExistence type="predicted"/>
<name>A0A512DR05_9PROT</name>
<keyword evidence="4" id="KW-0597">Phosphoprotein</keyword>
<dbReference type="Gene3D" id="1.10.287.130">
    <property type="match status" value="1"/>
</dbReference>
<dbReference type="Pfam" id="PF08447">
    <property type="entry name" value="PAS_3"/>
    <property type="match status" value="1"/>
</dbReference>
<feature type="domain" description="PAC" evidence="13">
    <location>
        <begin position="205"/>
        <end position="257"/>
    </location>
</feature>
<keyword evidence="7" id="KW-0418">Kinase</keyword>
<dbReference type="SMART" id="SM00388">
    <property type="entry name" value="HisKA"/>
    <property type="match status" value="1"/>
</dbReference>
<organism evidence="14 15">
    <name type="scientific">Skermanella aerolata</name>
    <dbReference type="NCBI Taxonomy" id="393310"/>
    <lineage>
        <taxon>Bacteria</taxon>
        <taxon>Pseudomonadati</taxon>
        <taxon>Pseudomonadota</taxon>
        <taxon>Alphaproteobacteria</taxon>
        <taxon>Rhodospirillales</taxon>
        <taxon>Azospirillaceae</taxon>
        <taxon>Skermanella</taxon>
    </lineage>
</organism>
<comment type="caution">
    <text evidence="14">The sequence shown here is derived from an EMBL/GenBank/DDBJ whole genome shotgun (WGS) entry which is preliminary data.</text>
</comment>
<evidence type="ECO:0000313" key="14">
    <source>
        <dbReference type="EMBL" id="GEO38899.1"/>
    </source>
</evidence>
<dbReference type="InterPro" id="IPR035965">
    <property type="entry name" value="PAS-like_dom_sf"/>
</dbReference>
<evidence type="ECO:0000256" key="8">
    <source>
        <dbReference type="ARBA" id="ARBA00022840"/>
    </source>
</evidence>
<dbReference type="PROSITE" id="PS50112">
    <property type="entry name" value="PAS"/>
    <property type="match status" value="1"/>
</dbReference>
<dbReference type="PRINTS" id="PR00344">
    <property type="entry name" value="BCTRLSENSOR"/>
</dbReference>
<dbReference type="PANTHER" id="PTHR43047">
    <property type="entry name" value="TWO-COMPONENT HISTIDINE PROTEIN KINASE"/>
    <property type="match status" value="1"/>
</dbReference>
<keyword evidence="15" id="KW-1185">Reference proteome</keyword>
<dbReference type="InterPro" id="IPR004358">
    <property type="entry name" value="Sig_transdc_His_kin-like_C"/>
</dbReference>
<evidence type="ECO:0000256" key="10">
    <source>
        <dbReference type="ARBA" id="ARBA00023136"/>
    </source>
</evidence>
<sequence length="514" mass="56640">MPLDAASRTMGQLLVLQSIAIGLPGRREIFDFLRAGLQRLPGVSQVETYESGGAPPVSYDLVVPVRSGQRDYGAFAFVIADHAAFGIFSPYVRNLITSVAAILEFRRNQEVSHDREHRLEVEVLRTRRELLLIEHDLQAILNTIPDIFFRTGDNDRVVMVSPGVHSILGYAPESFLGTRLSDHYCDPQQYLRDRERVLDAAGAVVMVEGMMRHKAGFEVWISTNAAARFNADGQFTGIDGISRDDSLRKRTEQDLLAAKDQAEQANHLKTQFLANMSHELRTPLNAIIGFSEFMGLEALGPLGADKYREYLIDIKNSGEHLLEVINDILDVARIEAGRVEVRFETVVLDYVVDACVRLVADRARARNLTISCELPPGLPSLSVDPLRFRQVVLNLLTNAVKFNRPGGGIRVTAEHEPGGGMAIRVTDGGIGIAADDIPLVLEAFGQVSDVYARPHEGSGLGLPLCRSLMQLHGGDLELESTLGVGTTVTVRFPPERVVLDRNEYLFNQGLNLLG</sequence>
<dbReference type="PROSITE" id="PS50109">
    <property type="entry name" value="HIS_KIN"/>
    <property type="match status" value="1"/>
</dbReference>
<dbReference type="GO" id="GO:0009927">
    <property type="term" value="F:histidine phosphotransfer kinase activity"/>
    <property type="evidence" value="ECO:0007669"/>
    <property type="project" value="TreeGrafter"/>
</dbReference>
<dbReference type="InterPro" id="IPR036890">
    <property type="entry name" value="HATPase_C_sf"/>
</dbReference>
<dbReference type="SMART" id="SM00387">
    <property type="entry name" value="HATPase_c"/>
    <property type="match status" value="1"/>
</dbReference>
<keyword evidence="6" id="KW-0547">Nucleotide-binding</keyword>
<evidence type="ECO:0000259" key="11">
    <source>
        <dbReference type="PROSITE" id="PS50109"/>
    </source>
</evidence>
<dbReference type="InterPro" id="IPR003661">
    <property type="entry name" value="HisK_dim/P_dom"/>
</dbReference>
<feature type="domain" description="PAS" evidence="12">
    <location>
        <begin position="133"/>
        <end position="188"/>
    </location>
</feature>
<evidence type="ECO:0000259" key="13">
    <source>
        <dbReference type="PROSITE" id="PS50113"/>
    </source>
</evidence>
<accession>A0A512DR05</accession>
<dbReference type="EC" id="2.7.13.3" evidence="3"/>
<evidence type="ECO:0000256" key="1">
    <source>
        <dbReference type="ARBA" id="ARBA00000085"/>
    </source>
</evidence>
<dbReference type="Gene3D" id="3.30.565.10">
    <property type="entry name" value="Histidine kinase-like ATPase, C-terminal domain"/>
    <property type="match status" value="1"/>
</dbReference>
<evidence type="ECO:0000313" key="15">
    <source>
        <dbReference type="Proteomes" id="UP000321523"/>
    </source>
</evidence>
<dbReference type="OrthoDB" id="6115735at2"/>
<dbReference type="InterPro" id="IPR013655">
    <property type="entry name" value="PAS_fold_3"/>
</dbReference>
<protein>
    <recommendedName>
        <fullName evidence="3">histidine kinase</fullName>
        <ecNumber evidence="3">2.7.13.3</ecNumber>
    </recommendedName>
</protein>
<dbReference type="Proteomes" id="UP000321523">
    <property type="component" value="Unassembled WGS sequence"/>
</dbReference>
<dbReference type="EMBL" id="BJYZ01000013">
    <property type="protein sequence ID" value="GEO38899.1"/>
    <property type="molecule type" value="Genomic_DNA"/>
</dbReference>
<evidence type="ECO:0000256" key="7">
    <source>
        <dbReference type="ARBA" id="ARBA00022777"/>
    </source>
</evidence>
<evidence type="ECO:0000256" key="9">
    <source>
        <dbReference type="ARBA" id="ARBA00023012"/>
    </source>
</evidence>
<dbReference type="InterPro" id="IPR036097">
    <property type="entry name" value="HisK_dim/P_sf"/>
</dbReference>
<keyword evidence="9" id="KW-0902">Two-component regulatory system</keyword>
<dbReference type="SUPFAM" id="SSF47384">
    <property type="entry name" value="Homodimeric domain of signal transducing histidine kinase"/>
    <property type="match status" value="1"/>
</dbReference>
<dbReference type="InterPro" id="IPR000014">
    <property type="entry name" value="PAS"/>
</dbReference>
<dbReference type="GO" id="GO:0005886">
    <property type="term" value="C:plasma membrane"/>
    <property type="evidence" value="ECO:0007669"/>
    <property type="project" value="TreeGrafter"/>
</dbReference>
<evidence type="ECO:0000256" key="3">
    <source>
        <dbReference type="ARBA" id="ARBA00012438"/>
    </source>
</evidence>
<dbReference type="CDD" id="cd00130">
    <property type="entry name" value="PAS"/>
    <property type="match status" value="1"/>
</dbReference>